<dbReference type="EMBL" id="RCZD01000008">
    <property type="protein sequence ID" value="TPG60034.1"/>
    <property type="molecule type" value="Genomic_DNA"/>
</dbReference>
<proteinExistence type="predicted"/>
<sequence>MSSFIKTQELLRHNALIEEVLGESDAKKFQDLLYRIILGLEDQPHEFYSEQRALKPGSKQYEALQTYRRITYQDPQISRMWRAAHTFIQERKFETVQAAAAFFMVCPDDLQSVVNYWESIGSPSLMDTFLITHRRILDEQVTPERVNPTQSMWRALSSAVRVAINNDNLRYLTQQGFIDEESLAHNCLCAGIQHAMTLDFLPEQERIALSRTRVNQYLIDQAKYLTARGRSRNEVYHTASGQKQFQRREFSFEEMAFDGSIDKIEASRDQQAAFVLDDPEYTLLLQKLQTILTPMEYRLVYNLMVDVDDEIETLLEGESLENWFEWTCNKMGVSFIKLASKMADALGKEKIACLFS</sequence>
<comment type="caution">
    <text evidence="1">The sequence shown here is derived from an EMBL/GenBank/DDBJ whole genome shotgun (WGS) entry which is preliminary data.</text>
</comment>
<evidence type="ECO:0000313" key="1">
    <source>
        <dbReference type="EMBL" id="TPG60034.1"/>
    </source>
</evidence>
<gene>
    <name evidence="1" type="ORF">EAH77_15820</name>
</gene>
<dbReference type="AlphaFoldDB" id="A0A502GDU4"/>
<name>A0A502GDU4_9GAMM</name>
<protein>
    <submittedName>
        <fullName evidence="1">Uncharacterized protein</fullName>
    </submittedName>
</protein>
<evidence type="ECO:0000313" key="2">
    <source>
        <dbReference type="Proteomes" id="UP000317663"/>
    </source>
</evidence>
<dbReference type="RefSeq" id="WP_140473762.1">
    <property type="nucleotide sequence ID" value="NZ_RCZD01000008.1"/>
</dbReference>
<reference evidence="1 2" key="1">
    <citation type="journal article" date="2019" name="Environ. Microbiol.">
        <title>Species interactions and distinct microbial communities in high Arctic permafrost affected cryosols are associated with the CH4 and CO2 gas fluxes.</title>
        <authorList>
            <person name="Altshuler I."/>
            <person name="Hamel J."/>
            <person name="Turney S."/>
            <person name="Magnuson E."/>
            <person name="Levesque R."/>
            <person name="Greer C."/>
            <person name="Whyte L.G."/>
        </authorList>
    </citation>
    <scope>NUCLEOTIDE SEQUENCE [LARGE SCALE GENOMIC DNA]</scope>
    <source>
        <strain evidence="1 2">E4</strain>
    </source>
</reference>
<dbReference type="Proteomes" id="UP000317663">
    <property type="component" value="Unassembled WGS sequence"/>
</dbReference>
<accession>A0A502GDU4</accession>
<organism evidence="1 2">
    <name type="scientific">Ewingella americana</name>
    <dbReference type="NCBI Taxonomy" id="41202"/>
    <lineage>
        <taxon>Bacteria</taxon>
        <taxon>Pseudomonadati</taxon>
        <taxon>Pseudomonadota</taxon>
        <taxon>Gammaproteobacteria</taxon>
        <taxon>Enterobacterales</taxon>
        <taxon>Yersiniaceae</taxon>
        <taxon>Ewingella</taxon>
    </lineage>
</organism>
<keyword evidence="2" id="KW-1185">Reference proteome</keyword>